<proteinExistence type="predicted"/>
<organism evidence="1">
    <name type="scientific">Candidatus Kentrum sp. DK</name>
    <dbReference type="NCBI Taxonomy" id="2126562"/>
    <lineage>
        <taxon>Bacteria</taxon>
        <taxon>Pseudomonadati</taxon>
        <taxon>Pseudomonadota</taxon>
        <taxon>Gammaproteobacteria</taxon>
        <taxon>Candidatus Kentrum</taxon>
    </lineage>
</organism>
<reference evidence="1" key="1">
    <citation type="submission" date="2019-02" db="EMBL/GenBank/DDBJ databases">
        <authorList>
            <person name="Gruber-Vodicka R. H."/>
            <person name="Seah K. B. B."/>
        </authorList>
    </citation>
    <scope>NUCLEOTIDE SEQUENCE</scope>
    <source>
        <strain evidence="1">BECK_DK47</strain>
    </source>
</reference>
<dbReference type="AlphaFoldDB" id="A0A450SYM5"/>
<name>A0A450SYM5_9GAMM</name>
<dbReference type="EMBL" id="CAADEX010000080">
    <property type="protein sequence ID" value="VFJ59125.1"/>
    <property type="molecule type" value="Genomic_DNA"/>
</dbReference>
<evidence type="ECO:0000313" key="1">
    <source>
        <dbReference type="EMBL" id="VFJ59125.1"/>
    </source>
</evidence>
<dbReference type="Pfam" id="PF06995">
    <property type="entry name" value="Phage_P2_GpU"/>
    <property type="match status" value="1"/>
</dbReference>
<gene>
    <name evidence="1" type="ORF">BECKDK2373B_GA0170837_108015</name>
</gene>
<dbReference type="InterPro" id="IPR016912">
    <property type="entry name" value="Phage_P2_GpU"/>
</dbReference>
<evidence type="ECO:0008006" key="2">
    <source>
        <dbReference type="Google" id="ProtNLM"/>
    </source>
</evidence>
<accession>A0A450SYM5</accession>
<sequence>MASVNAGARYMMALGEYRFSIDTAAYRSLVRASEYRWRAQTRVGREPAQQYLGPGSESISLDGVIYPSFRGGTGQLEAMRAEASKGEALVLVAGTGHVLGRWCILSIEESQDTFLKNGVPRKVAFRLQLTRYGEDD</sequence>
<dbReference type="PIRSF" id="PIRSF029208">
    <property type="entry name" value="Phage_tail_GPU"/>
    <property type="match status" value="1"/>
</dbReference>
<dbReference type="InterPro" id="IPR009734">
    <property type="entry name" value="Myoviridae_GpU"/>
</dbReference>
<protein>
    <recommendedName>
        <fullName evidence="2">Phage P2 GpU</fullName>
    </recommendedName>
</protein>